<dbReference type="Proteomes" id="UP000008130">
    <property type="component" value="Chromosome"/>
</dbReference>
<evidence type="ECO:0000313" key="2">
    <source>
        <dbReference type="EMBL" id="ADZ72142.1"/>
    </source>
</evidence>
<dbReference type="InterPro" id="IPR002059">
    <property type="entry name" value="CSP_DNA-bd"/>
</dbReference>
<name>F2J3K6_POLGS</name>
<dbReference type="Pfam" id="PF00313">
    <property type="entry name" value="CSD"/>
    <property type="match status" value="1"/>
</dbReference>
<evidence type="ECO:0000259" key="1">
    <source>
        <dbReference type="PROSITE" id="PS51857"/>
    </source>
</evidence>
<sequence>MNHGNVKWFDSRRGIGAIEPHEGDDVIVELDSLRRSGIESLKEGQLVAFDMAWRAGRSLAEDVKVL</sequence>
<dbReference type="Gene3D" id="2.40.50.140">
    <property type="entry name" value="Nucleic acid-binding proteins"/>
    <property type="match status" value="1"/>
</dbReference>
<dbReference type="PRINTS" id="PR00050">
    <property type="entry name" value="COLDSHOCK"/>
</dbReference>
<dbReference type="InterPro" id="IPR012156">
    <property type="entry name" value="Cold_shock_CspA"/>
</dbReference>
<accession>F2J3K6</accession>
<reference evidence="2 3" key="1">
    <citation type="journal article" date="2011" name="J. Bacteriol.">
        <title>Complete genome sequence of Polymorphum gilvum SL003B-26A1T, a crude oil-degrading bacterium from oil-polluted saline soil.</title>
        <authorList>
            <person name="Li S.G."/>
            <person name="Tang Y.Q."/>
            <person name="Nie Y."/>
            <person name="Cai M."/>
            <person name="Wu X.L."/>
        </authorList>
    </citation>
    <scope>NUCLEOTIDE SEQUENCE [LARGE SCALE GENOMIC DNA]</scope>
    <source>
        <strain evidence="3">LMG 25793 / CGMCC 1.9160 / SL003B-26A1</strain>
    </source>
</reference>
<dbReference type="OrthoDB" id="3578610at2"/>
<dbReference type="AlphaFoldDB" id="F2J3K6"/>
<dbReference type="InterPro" id="IPR012340">
    <property type="entry name" value="NA-bd_OB-fold"/>
</dbReference>
<dbReference type="eggNOG" id="COG1278">
    <property type="taxonomic scope" value="Bacteria"/>
</dbReference>
<dbReference type="EMBL" id="CP002568">
    <property type="protein sequence ID" value="ADZ72142.1"/>
    <property type="molecule type" value="Genomic_DNA"/>
</dbReference>
<dbReference type="KEGG" id="pgv:SL003B_3721"/>
<feature type="domain" description="CSD" evidence="1">
    <location>
        <begin position="1"/>
        <end position="65"/>
    </location>
</feature>
<keyword evidence="2" id="KW-0238">DNA-binding</keyword>
<dbReference type="SUPFAM" id="SSF50249">
    <property type="entry name" value="Nucleic acid-binding proteins"/>
    <property type="match status" value="1"/>
</dbReference>
<keyword evidence="3" id="KW-1185">Reference proteome</keyword>
<dbReference type="PROSITE" id="PS51857">
    <property type="entry name" value="CSD_2"/>
    <property type="match status" value="1"/>
</dbReference>
<gene>
    <name evidence="2" type="primary">cspD</name>
    <name evidence="2" type="ordered locus">SL003B_3721</name>
</gene>
<dbReference type="HOGENOM" id="CLU_117621_6_3_5"/>
<dbReference type="PIRSF" id="PIRSF002599">
    <property type="entry name" value="Cold_shock_A"/>
    <property type="match status" value="1"/>
</dbReference>
<dbReference type="RefSeq" id="WP_013654451.1">
    <property type="nucleotide sequence ID" value="NC_015259.1"/>
</dbReference>
<protein>
    <submittedName>
        <fullName evidence="2">Cold-shock DNA-binding domain protein</fullName>
    </submittedName>
</protein>
<evidence type="ECO:0000313" key="3">
    <source>
        <dbReference type="Proteomes" id="UP000008130"/>
    </source>
</evidence>
<organism evidence="2 3">
    <name type="scientific">Polymorphum gilvum (strain LMG 25793 / CGMCC 1.9160 / SL003B-26A1)</name>
    <dbReference type="NCBI Taxonomy" id="991905"/>
    <lineage>
        <taxon>Bacteria</taxon>
        <taxon>Pseudomonadati</taxon>
        <taxon>Pseudomonadota</taxon>
        <taxon>Alphaproteobacteria</taxon>
        <taxon>Rhodobacterales</taxon>
        <taxon>Paracoccaceae</taxon>
        <taxon>Polymorphum</taxon>
    </lineage>
</organism>
<proteinExistence type="predicted"/>
<dbReference type="GO" id="GO:0003677">
    <property type="term" value="F:DNA binding"/>
    <property type="evidence" value="ECO:0007669"/>
    <property type="project" value="UniProtKB-KW"/>
</dbReference>
<dbReference type="STRING" id="991905.SL003B_3721"/>